<keyword evidence="5 9" id="KW-0653">Protein transport</keyword>
<evidence type="ECO:0000256" key="5">
    <source>
        <dbReference type="ARBA" id="ARBA00022927"/>
    </source>
</evidence>
<keyword evidence="10" id="KW-1185">Reference proteome</keyword>
<comment type="function">
    <text evidence="9">Has a role in transport between endoplasmic reticulum and Golgi.</text>
</comment>
<feature type="transmembrane region" description="Helical" evidence="9">
    <location>
        <begin position="164"/>
        <end position="183"/>
    </location>
</feature>
<dbReference type="Pfam" id="PF03878">
    <property type="entry name" value="YIF1"/>
    <property type="match status" value="1"/>
</dbReference>
<evidence type="ECO:0000256" key="3">
    <source>
        <dbReference type="ARBA" id="ARBA00022692"/>
    </source>
</evidence>
<evidence type="ECO:0000256" key="6">
    <source>
        <dbReference type="ARBA" id="ARBA00022989"/>
    </source>
</evidence>
<keyword evidence="2 9" id="KW-0813">Transport</keyword>
<dbReference type="GO" id="GO:0005789">
    <property type="term" value="C:endoplasmic reticulum membrane"/>
    <property type="evidence" value="ECO:0007669"/>
    <property type="project" value="UniProtKB-SubCell"/>
</dbReference>
<evidence type="ECO:0000256" key="2">
    <source>
        <dbReference type="ARBA" id="ARBA00022448"/>
    </source>
</evidence>
<evidence type="ECO:0000256" key="9">
    <source>
        <dbReference type="RuleBase" id="RU368073"/>
    </source>
</evidence>
<keyword evidence="4 9" id="KW-0256">Endoplasmic reticulum</keyword>
<dbReference type="STRING" id="451379.A0A158R483"/>
<keyword evidence="7 9" id="KW-0333">Golgi apparatus</keyword>
<evidence type="ECO:0000256" key="7">
    <source>
        <dbReference type="ARBA" id="ARBA00023034"/>
    </source>
</evidence>
<evidence type="ECO:0000313" key="10">
    <source>
        <dbReference type="Proteomes" id="UP000046393"/>
    </source>
</evidence>
<evidence type="ECO:0000313" key="11">
    <source>
        <dbReference type="WBParaSite" id="SMUV_0000265501-mRNA-1"/>
    </source>
</evidence>
<evidence type="ECO:0000256" key="1">
    <source>
        <dbReference type="ARBA" id="ARBA00009727"/>
    </source>
</evidence>
<keyword evidence="8 9" id="KW-0472">Membrane</keyword>
<feature type="transmembrane region" description="Helical" evidence="9">
    <location>
        <begin position="295"/>
        <end position="313"/>
    </location>
</feature>
<evidence type="ECO:0000256" key="8">
    <source>
        <dbReference type="ARBA" id="ARBA00023136"/>
    </source>
</evidence>
<dbReference type="GO" id="GO:0006888">
    <property type="term" value="P:endoplasmic reticulum to Golgi vesicle-mediated transport"/>
    <property type="evidence" value="ECO:0007669"/>
    <property type="project" value="UniProtKB-UniRule"/>
</dbReference>
<accession>A0A158R483</accession>
<feature type="transmembrane region" description="Helical" evidence="9">
    <location>
        <begin position="195"/>
        <end position="218"/>
    </location>
</feature>
<dbReference type="Proteomes" id="UP000046393">
    <property type="component" value="Unplaced"/>
</dbReference>
<dbReference type="GO" id="GO:0005793">
    <property type="term" value="C:endoplasmic reticulum-Golgi intermediate compartment"/>
    <property type="evidence" value="ECO:0007669"/>
    <property type="project" value="UniProtKB-UniRule"/>
</dbReference>
<reference evidence="11" key="1">
    <citation type="submission" date="2016-04" db="UniProtKB">
        <authorList>
            <consortium name="WormBaseParasite"/>
        </authorList>
    </citation>
    <scope>IDENTIFICATION</scope>
</reference>
<dbReference type="GO" id="GO:0015031">
    <property type="term" value="P:protein transport"/>
    <property type="evidence" value="ECO:0007669"/>
    <property type="project" value="UniProtKB-KW"/>
</dbReference>
<protein>
    <recommendedName>
        <fullName evidence="9">Protein YIF1</fullName>
    </recommendedName>
</protein>
<dbReference type="GO" id="GO:0000139">
    <property type="term" value="C:Golgi membrane"/>
    <property type="evidence" value="ECO:0007669"/>
    <property type="project" value="UniProtKB-SubCell"/>
</dbReference>
<comment type="subcellular location">
    <subcellularLocation>
        <location evidence="9">Endoplasmic reticulum membrane</location>
        <topology evidence="9">Multi-pass membrane protein</topology>
    </subcellularLocation>
    <subcellularLocation>
        <location evidence="9">Golgi apparatus membrane</location>
        <topology evidence="9">Multi-pass membrane protein</topology>
    </subcellularLocation>
</comment>
<dbReference type="WBParaSite" id="SMUV_0000265501-mRNA-1">
    <property type="protein sequence ID" value="SMUV_0000265501-mRNA-1"/>
    <property type="gene ID" value="SMUV_0000265501"/>
</dbReference>
<keyword evidence="6 9" id="KW-1133">Transmembrane helix</keyword>
<organism evidence="10 11">
    <name type="scientific">Syphacia muris</name>
    <dbReference type="NCBI Taxonomy" id="451379"/>
    <lineage>
        <taxon>Eukaryota</taxon>
        <taxon>Metazoa</taxon>
        <taxon>Ecdysozoa</taxon>
        <taxon>Nematoda</taxon>
        <taxon>Chromadorea</taxon>
        <taxon>Rhabditida</taxon>
        <taxon>Spirurina</taxon>
        <taxon>Oxyuridomorpha</taxon>
        <taxon>Oxyuroidea</taxon>
        <taxon>Oxyuridae</taxon>
        <taxon>Syphacia</taxon>
    </lineage>
</organism>
<dbReference type="AlphaFoldDB" id="A0A158R483"/>
<name>A0A158R483_9BILA</name>
<feature type="transmembrane region" description="Helical" evidence="9">
    <location>
        <begin position="230"/>
        <end position="249"/>
    </location>
</feature>
<dbReference type="GO" id="GO:0030134">
    <property type="term" value="C:COPII-coated ER to Golgi transport vesicle"/>
    <property type="evidence" value="ECO:0007669"/>
    <property type="project" value="TreeGrafter"/>
</dbReference>
<dbReference type="PANTHER" id="PTHR14083">
    <property type="entry name" value="YIP1 INTERACTING FACTOR HOMOLOG YIF1 PROTEIN"/>
    <property type="match status" value="1"/>
</dbReference>
<evidence type="ECO:0000256" key="4">
    <source>
        <dbReference type="ARBA" id="ARBA00022824"/>
    </source>
</evidence>
<keyword evidence="3 9" id="KW-0812">Transmembrane</keyword>
<comment type="similarity">
    <text evidence="1 9">Belongs to the YIF1 family.</text>
</comment>
<feature type="transmembrane region" description="Helical" evidence="9">
    <location>
        <begin position="255"/>
        <end position="274"/>
    </location>
</feature>
<sequence>LVIQKSDRKAIKFRHPTVTHPQTSPNADYYSAHSAQINAQVQKPYENYYNEQQKQPQQVFGDGLTQTGYQLSDCIGQQFVSDPMLNAARQIGGQFAESKEKFCRYLARYLSAFQLKYYFAVDNGYVGKKLGILLFPFAHKDWSVCYDSSDTPVPPRLDVNAPDLYIPVMAFITYSLVCGIVLGTQGRFTPEKLGIITTNALVYLILENILLFITKYVMNISHALSFWHTLAYSSYKYVGMVLSLLAFLISGKTVYYAVLGYTSLAIVFFLLRTVRNFVLEVQNMYSHDAARKRKLYLLLFISFTQPFIMWWLTSGVTTSMPSKMDFAQLALSGMGLKELADKGQVPVLPDGDIDYEALLKMP</sequence>
<dbReference type="InterPro" id="IPR005578">
    <property type="entry name" value="Yif1_fam"/>
</dbReference>
<dbReference type="PANTHER" id="PTHR14083:SF0">
    <property type="entry name" value="YIP1D-INTERACTING FACTOR 1, ISOFORM C"/>
    <property type="match status" value="1"/>
</dbReference>
<proteinExistence type="inferred from homology"/>